<organism evidence="2 3">
    <name type="scientific">Entamoeba nuttalli</name>
    <dbReference type="NCBI Taxonomy" id="412467"/>
    <lineage>
        <taxon>Eukaryota</taxon>
        <taxon>Amoebozoa</taxon>
        <taxon>Evosea</taxon>
        <taxon>Archamoebae</taxon>
        <taxon>Mastigamoebida</taxon>
        <taxon>Entamoebidae</taxon>
        <taxon>Entamoeba</taxon>
    </lineage>
</organism>
<evidence type="ECO:0000313" key="2">
    <source>
        <dbReference type="EMBL" id="GAB1222311.1"/>
    </source>
</evidence>
<name>A0ABQ0DHJ0_9EUKA</name>
<dbReference type="Pfam" id="PF00995">
    <property type="entry name" value="Sec1"/>
    <property type="match status" value="1"/>
</dbReference>
<comment type="similarity">
    <text evidence="1">Belongs to the STXBP/unc-18/SEC1 family.</text>
</comment>
<evidence type="ECO:0000256" key="1">
    <source>
        <dbReference type="ARBA" id="ARBA00009884"/>
    </source>
</evidence>
<evidence type="ECO:0000313" key="3">
    <source>
        <dbReference type="Proteomes" id="UP001628156"/>
    </source>
</evidence>
<protein>
    <recommendedName>
        <fullName evidence="4">Sec1 family protein</fullName>
    </recommendedName>
</protein>
<dbReference type="InterPro" id="IPR001619">
    <property type="entry name" value="Sec1-like"/>
</dbReference>
<dbReference type="Gene3D" id="3.40.50.1910">
    <property type="match status" value="1"/>
</dbReference>
<dbReference type="SUPFAM" id="SSF56815">
    <property type="entry name" value="Sec1/munc18-like (SM) proteins"/>
    <property type="match status" value="1"/>
</dbReference>
<accession>A0ABQ0DHJ0</accession>
<dbReference type="InterPro" id="IPR036045">
    <property type="entry name" value="Sec1-like_sf"/>
</dbReference>
<dbReference type="InterPro" id="IPR027482">
    <property type="entry name" value="Sec1-like_dom2"/>
</dbReference>
<sequence length="178" mass="19895">MYFSSAKQIAGLFKQDLAGPIEELLLLGKHEEALKQLAILWCWKTGEKSRTFTALNSALKLYEKENGSSFYGGYTPLIVKSLENIICPQETEESSNQKGVLGAALKGVSKLTSKNLNDILTEEEQMKITNIKETIEGGSKKIVVFVVGGITFGEIASFKKFITKTWKANNYWFNSYYS</sequence>
<dbReference type="EMBL" id="BAAFRS010000102">
    <property type="protein sequence ID" value="GAB1222311.1"/>
    <property type="molecule type" value="Genomic_DNA"/>
</dbReference>
<gene>
    <name evidence="2" type="ORF">ENUP19_0102G0010</name>
</gene>
<reference evidence="2 3" key="1">
    <citation type="journal article" date="2019" name="PLoS Negl. Trop. Dis.">
        <title>Whole genome sequencing of Entamoeba nuttalli reveals mammalian host-related molecular signatures and a novel octapeptide-repeat surface protein.</title>
        <authorList>
            <person name="Tanaka M."/>
            <person name="Makiuchi T."/>
            <person name="Komiyama T."/>
            <person name="Shiina T."/>
            <person name="Osaki K."/>
            <person name="Tachibana H."/>
        </authorList>
    </citation>
    <scope>NUCLEOTIDE SEQUENCE [LARGE SCALE GENOMIC DNA]</scope>
    <source>
        <strain evidence="2 3">P19-061405</strain>
    </source>
</reference>
<dbReference type="Proteomes" id="UP001628156">
    <property type="component" value="Unassembled WGS sequence"/>
</dbReference>
<proteinExistence type="inferred from homology"/>
<evidence type="ECO:0008006" key="4">
    <source>
        <dbReference type="Google" id="ProtNLM"/>
    </source>
</evidence>
<comment type="caution">
    <text evidence="2">The sequence shown here is derived from an EMBL/GenBank/DDBJ whole genome shotgun (WGS) entry which is preliminary data.</text>
</comment>
<keyword evidence="3" id="KW-1185">Reference proteome</keyword>